<reference evidence="2" key="1">
    <citation type="submission" date="2011-03" db="EMBL/GenBank/DDBJ databases">
        <title>The genome sequence of Vavraia culicis strain floridensis.</title>
        <authorList>
            <consortium name="The Broad Institute Genome Sequencing Platform"/>
            <person name="Cuomo C."/>
            <person name="Becnel J."/>
            <person name="Sanscrainte N."/>
            <person name="Young S.K."/>
            <person name="Zeng Q."/>
            <person name="Gargeya S."/>
            <person name="Fitzgerald M."/>
            <person name="Haas B."/>
            <person name="Abouelleil A."/>
            <person name="Alvarado L."/>
            <person name="Arachchi H.M."/>
            <person name="Berlin A."/>
            <person name="Chapman S.B."/>
            <person name="Gearin G."/>
            <person name="Goldberg J."/>
            <person name="Griggs A."/>
            <person name="Gujja S."/>
            <person name="Hansen M."/>
            <person name="Heiman D."/>
            <person name="Howarth C."/>
            <person name="Larimer J."/>
            <person name="Lui A."/>
            <person name="MacDonald P.J.P."/>
            <person name="McCowen C."/>
            <person name="Montmayeur A."/>
            <person name="Murphy C."/>
            <person name="Neiman D."/>
            <person name="Pearson M."/>
            <person name="Priest M."/>
            <person name="Roberts A."/>
            <person name="Saif S."/>
            <person name="Shea T."/>
            <person name="Sisk P."/>
            <person name="Stolte C."/>
            <person name="Sykes S."/>
            <person name="Wortman J."/>
            <person name="Nusbaum C."/>
            <person name="Birren B."/>
        </authorList>
    </citation>
    <scope>NUCLEOTIDE SEQUENCE [LARGE SCALE GENOMIC DNA]</scope>
    <source>
        <strain evidence="2">floridensis</strain>
    </source>
</reference>
<evidence type="ECO:0000313" key="2">
    <source>
        <dbReference type="Proteomes" id="UP000011081"/>
    </source>
</evidence>
<dbReference type="EMBL" id="GL877410">
    <property type="protein sequence ID" value="ELA47888.1"/>
    <property type="molecule type" value="Genomic_DNA"/>
</dbReference>
<evidence type="ECO:0000313" key="1">
    <source>
        <dbReference type="EMBL" id="ELA47888.1"/>
    </source>
</evidence>
<accession>L2GX98</accession>
<dbReference type="GeneID" id="19878493"/>
<gene>
    <name evidence="1" type="ORF">VCUG_00608</name>
</gene>
<name>L2GX98_VAVCU</name>
<dbReference type="AlphaFoldDB" id="L2GX98"/>
<dbReference type="VEuPathDB" id="MicrosporidiaDB:VCUG_00608"/>
<keyword evidence="2" id="KW-1185">Reference proteome</keyword>
<dbReference type="Proteomes" id="UP000011081">
    <property type="component" value="Unassembled WGS sequence"/>
</dbReference>
<dbReference type="HOGENOM" id="CLU_2122926_0_0_1"/>
<dbReference type="InParanoid" id="L2GX98"/>
<proteinExistence type="predicted"/>
<protein>
    <submittedName>
        <fullName evidence="1">Uncharacterized protein</fullName>
    </submittedName>
</protein>
<sequence length="114" mass="13078">MNISRHKENTFDVCDICYILPHLSMFGELRKGILAFYICMHLQNNNTLLQDMINYKNNSAEHACAHPTKLFSSLLLSNNENATYFREIANSYIVFNLIDQNGNSAKTRGNSLKM</sequence>
<dbReference type="RefSeq" id="XP_008073629.1">
    <property type="nucleotide sequence ID" value="XM_008075438.1"/>
</dbReference>
<organism evidence="1 2">
    <name type="scientific">Vavraia culicis (isolate floridensis)</name>
    <name type="common">Microsporidian parasite</name>
    <dbReference type="NCBI Taxonomy" id="948595"/>
    <lineage>
        <taxon>Eukaryota</taxon>
        <taxon>Fungi</taxon>
        <taxon>Fungi incertae sedis</taxon>
        <taxon>Microsporidia</taxon>
        <taxon>Pleistophoridae</taxon>
        <taxon>Vavraia</taxon>
    </lineage>
</organism>